<dbReference type="SUPFAM" id="SSF101898">
    <property type="entry name" value="NHL repeat"/>
    <property type="match status" value="1"/>
</dbReference>
<reference evidence="2 3" key="1">
    <citation type="submission" date="2016-11" db="EMBL/GenBank/DDBJ databases">
        <authorList>
            <person name="Jaros S."/>
            <person name="Januszkiewicz K."/>
            <person name="Wedrychowicz H."/>
        </authorList>
    </citation>
    <scope>NUCLEOTIDE SEQUENCE [LARGE SCALE GENOMIC DNA]</scope>
    <source>
        <strain evidence="2 3">DSM 21986</strain>
    </source>
</reference>
<keyword evidence="1" id="KW-0472">Membrane</keyword>
<dbReference type="RefSeq" id="WP_073068060.1">
    <property type="nucleotide sequence ID" value="NZ_FQUS01000029.1"/>
</dbReference>
<dbReference type="AlphaFoldDB" id="A0A1M5K2T0"/>
<accession>A0A1M5K2T0</accession>
<organism evidence="2 3">
    <name type="scientific">Fodinibius roseus</name>
    <dbReference type="NCBI Taxonomy" id="1194090"/>
    <lineage>
        <taxon>Bacteria</taxon>
        <taxon>Pseudomonadati</taxon>
        <taxon>Balneolota</taxon>
        <taxon>Balneolia</taxon>
        <taxon>Balneolales</taxon>
        <taxon>Balneolaceae</taxon>
        <taxon>Fodinibius</taxon>
    </lineage>
</organism>
<dbReference type="Pfam" id="PF17170">
    <property type="entry name" value="DUF5128"/>
    <property type="match status" value="1"/>
</dbReference>
<name>A0A1M5K2T0_9BACT</name>
<gene>
    <name evidence="2" type="ORF">SAMN05443144_12928</name>
</gene>
<dbReference type="Proteomes" id="UP000184041">
    <property type="component" value="Unassembled WGS sequence"/>
</dbReference>
<keyword evidence="3" id="KW-1185">Reference proteome</keyword>
<dbReference type="Gene3D" id="2.120.10.30">
    <property type="entry name" value="TolB, C-terminal domain"/>
    <property type="match status" value="1"/>
</dbReference>
<dbReference type="EMBL" id="FQUS01000029">
    <property type="protein sequence ID" value="SHG47077.1"/>
    <property type="molecule type" value="Genomic_DNA"/>
</dbReference>
<dbReference type="STRING" id="1194090.SAMN05443144_12928"/>
<protein>
    <submittedName>
        <fullName evidence="2">6-bladed beta-propeller protein</fullName>
    </submittedName>
</protein>
<feature type="transmembrane region" description="Helical" evidence="1">
    <location>
        <begin position="12"/>
        <end position="32"/>
    </location>
</feature>
<sequence length="392" mass="44498">MKLNILTSPPKLFWAAVYILLFAISGFVSDFAPEKLSLSFDESFSIGENTGADANYFLASPYQIRTDNRQNIYIAEGQQKTIMVFGPHGKHLRSIGRSGKGPGEFPSGPRFHFNNENKIVALDMVSQRVTWFSKKGDILSEYAPSQSGMVWSEKFFQTADGNYIMLKKPRDIGESDPSNYREYVFHRYSKSFEDHINFFGKFDRLVPKSDSKFVNMISNRINSGNFVKTGKNSFWYTPGIYDGKVYKFENSADEWKLVNTFDGYTDWEEAIVVNTEEDGSMSIVTYGEEGQQRSRGKINSYSIGLVQTNDGKVLHFSGQRMANKDSLKTMVEVFNPQGNLIGTGSFDEIAIDSNLAYFSSHDPAIWMDEKNRFYFVDYDDVPVVKVGKIEGL</sequence>
<keyword evidence="1" id="KW-1133">Transmembrane helix</keyword>
<keyword evidence="1" id="KW-0812">Transmembrane</keyword>
<dbReference type="OrthoDB" id="1524960at2"/>
<dbReference type="InterPro" id="IPR011042">
    <property type="entry name" value="6-blade_b-propeller_TolB-like"/>
</dbReference>
<evidence type="ECO:0000313" key="3">
    <source>
        <dbReference type="Proteomes" id="UP000184041"/>
    </source>
</evidence>
<evidence type="ECO:0000256" key="1">
    <source>
        <dbReference type="SAM" id="Phobius"/>
    </source>
</evidence>
<evidence type="ECO:0000313" key="2">
    <source>
        <dbReference type="EMBL" id="SHG47077.1"/>
    </source>
</evidence>
<proteinExistence type="predicted"/>